<dbReference type="GO" id="GO:0006952">
    <property type="term" value="P:defense response"/>
    <property type="evidence" value="ECO:0007669"/>
    <property type="project" value="InterPro"/>
</dbReference>
<gene>
    <name evidence="11" type="ORF">IRJ41_013384</name>
</gene>
<dbReference type="PANTHER" id="PTHR12015">
    <property type="entry name" value="SMALL INDUCIBLE CYTOKINE A"/>
    <property type="match status" value="1"/>
</dbReference>
<dbReference type="SMART" id="SM00199">
    <property type="entry name" value="SCY"/>
    <property type="match status" value="1"/>
</dbReference>
<dbReference type="GO" id="GO:0006955">
    <property type="term" value="P:immune response"/>
    <property type="evidence" value="ECO:0007669"/>
    <property type="project" value="InterPro"/>
</dbReference>
<evidence type="ECO:0000256" key="8">
    <source>
        <dbReference type="ARBA" id="ARBA00054901"/>
    </source>
</evidence>
<proteinExistence type="inferred from homology"/>
<dbReference type="SUPFAM" id="SSF54117">
    <property type="entry name" value="Interleukin 8-like chemokines"/>
    <property type="match status" value="1"/>
</dbReference>
<keyword evidence="5" id="KW-0964">Secreted</keyword>
<dbReference type="InterPro" id="IPR039809">
    <property type="entry name" value="Chemokine_b/g/d"/>
</dbReference>
<evidence type="ECO:0000256" key="5">
    <source>
        <dbReference type="ARBA" id="ARBA00022525"/>
    </source>
</evidence>
<dbReference type="CDD" id="cd00273">
    <property type="entry name" value="Chemokine_CXC"/>
    <property type="match status" value="1"/>
</dbReference>
<dbReference type="GO" id="GO:0005615">
    <property type="term" value="C:extracellular space"/>
    <property type="evidence" value="ECO:0007669"/>
    <property type="project" value="UniProtKB-KW"/>
</dbReference>
<dbReference type="GO" id="GO:0042056">
    <property type="term" value="F:chemoattractant activity"/>
    <property type="evidence" value="ECO:0007669"/>
    <property type="project" value="UniProtKB-ARBA"/>
</dbReference>
<keyword evidence="4" id="KW-0202">Cytokine</keyword>
<evidence type="ECO:0000256" key="4">
    <source>
        <dbReference type="ARBA" id="ARBA00022514"/>
    </source>
</evidence>
<comment type="subcellular location">
    <subcellularLocation>
        <location evidence="1">Secreted</location>
    </subcellularLocation>
</comment>
<evidence type="ECO:0000259" key="10">
    <source>
        <dbReference type="SMART" id="SM00199"/>
    </source>
</evidence>
<keyword evidence="3" id="KW-0145">Chemotaxis</keyword>
<dbReference type="PRINTS" id="PR00436">
    <property type="entry name" value="INTERLEUKIN8"/>
</dbReference>
<feature type="domain" description="Chemokine interleukin-8-like" evidence="10">
    <location>
        <begin position="25"/>
        <end position="87"/>
    </location>
</feature>
<keyword evidence="12" id="KW-1185">Reference proteome</keyword>
<keyword evidence="7" id="KW-1015">Disulfide bond</keyword>
<evidence type="ECO:0000256" key="3">
    <source>
        <dbReference type="ARBA" id="ARBA00022500"/>
    </source>
</evidence>
<keyword evidence="6 9" id="KW-0732">Signal</keyword>
<feature type="chain" id="PRO_5040914318" evidence="9">
    <location>
        <begin position="20"/>
        <end position="93"/>
    </location>
</feature>
<evidence type="ECO:0000256" key="2">
    <source>
        <dbReference type="ARBA" id="ARBA00010665"/>
    </source>
</evidence>
<dbReference type="InterPro" id="IPR001089">
    <property type="entry name" value="Chemokine_CXC"/>
</dbReference>
<name>A0A9W8CAV1_TRIRA</name>
<comment type="similarity">
    <text evidence="2">Belongs to the intercrine alpha (chemokine CxC) family.</text>
</comment>
<accession>A0A9W8CAV1</accession>
<evidence type="ECO:0000256" key="7">
    <source>
        <dbReference type="ARBA" id="ARBA00023157"/>
    </source>
</evidence>
<dbReference type="InterPro" id="IPR033899">
    <property type="entry name" value="CXC_Chemokine_domain"/>
</dbReference>
<dbReference type="Proteomes" id="UP001059041">
    <property type="component" value="Linkage Group LG2"/>
</dbReference>
<dbReference type="AlphaFoldDB" id="A0A9W8CAV1"/>
<sequence length="93" mass="10334">MKTAFIVLACLCLVLEVKGQSGAPKGRCFCAGKGVNMVLPRKIEKVEIIPPSPSCEKQEIVVTVKNGSEQKCLNPESKFTQNYIRKLLEKRIQ</sequence>
<dbReference type="FunFam" id="2.40.50.40:FF:000004">
    <property type="entry name" value="C-X-C motif chemokine"/>
    <property type="match status" value="1"/>
</dbReference>
<evidence type="ECO:0000256" key="6">
    <source>
        <dbReference type="ARBA" id="ARBA00022729"/>
    </source>
</evidence>
<dbReference type="GO" id="GO:0008009">
    <property type="term" value="F:chemokine activity"/>
    <property type="evidence" value="ECO:0007669"/>
    <property type="project" value="InterPro"/>
</dbReference>
<dbReference type="OrthoDB" id="9948647at2759"/>
<evidence type="ECO:0000256" key="1">
    <source>
        <dbReference type="ARBA" id="ARBA00004613"/>
    </source>
</evidence>
<comment type="caution">
    <text evidence="11">The sequence shown here is derived from an EMBL/GenBank/DDBJ whole genome shotgun (WGS) entry which is preliminary data.</text>
</comment>
<dbReference type="PRINTS" id="PR00437">
    <property type="entry name" value="SMALLCYTKCXC"/>
</dbReference>
<dbReference type="PANTHER" id="PTHR12015:SF191">
    <property type="entry name" value="C-X-C MOTIF CHEMOKINE 11"/>
    <property type="match status" value="1"/>
</dbReference>
<organism evidence="11 12">
    <name type="scientific">Triplophysa rosa</name>
    <name type="common">Cave loach</name>
    <dbReference type="NCBI Taxonomy" id="992332"/>
    <lineage>
        <taxon>Eukaryota</taxon>
        <taxon>Metazoa</taxon>
        <taxon>Chordata</taxon>
        <taxon>Craniata</taxon>
        <taxon>Vertebrata</taxon>
        <taxon>Euteleostomi</taxon>
        <taxon>Actinopterygii</taxon>
        <taxon>Neopterygii</taxon>
        <taxon>Teleostei</taxon>
        <taxon>Ostariophysi</taxon>
        <taxon>Cypriniformes</taxon>
        <taxon>Nemacheilidae</taxon>
        <taxon>Triplophysa</taxon>
    </lineage>
</organism>
<evidence type="ECO:0000313" key="12">
    <source>
        <dbReference type="Proteomes" id="UP001059041"/>
    </source>
</evidence>
<reference evidence="11" key="1">
    <citation type="submission" date="2021-02" db="EMBL/GenBank/DDBJ databases">
        <title>Comparative genomics reveals that relaxation of natural selection precedes convergent phenotypic evolution of cavefish.</title>
        <authorList>
            <person name="Peng Z."/>
        </authorList>
    </citation>
    <scope>NUCLEOTIDE SEQUENCE</scope>
    <source>
        <tissue evidence="11">Muscle</tissue>
    </source>
</reference>
<dbReference type="Gene3D" id="2.40.50.40">
    <property type="match status" value="1"/>
</dbReference>
<dbReference type="EMBL" id="JAFHDT010000002">
    <property type="protein sequence ID" value="KAI7812997.1"/>
    <property type="molecule type" value="Genomic_DNA"/>
</dbReference>
<evidence type="ECO:0000313" key="11">
    <source>
        <dbReference type="EMBL" id="KAI7812997.1"/>
    </source>
</evidence>
<dbReference type="InterPro" id="IPR001811">
    <property type="entry name" value="Chemokine_IL8-like_dom"/>
</dbReference>
<comment type="function">
    <text evidence="8">Ligand for cxcr3.2. Chemotactic for macrophages.</text>
</comment>
<protein>
    <submittedName>
        <fullName evidence="11">CXC chemokine</fullName>
    </submittedName>
</protein>
<evidence type="ECO:0000256" key="9">
    <source>
        <dbReference type="SAM" id="SignalP"/>
    </source>
</evidence>
<feature type="signal peptide" evidence="9">
    <location>
        <begin position="1"/>
        <end position="19"/>
    </location>
</feature>
<dbReference type="InterPro" id="IPR036048">
    <property type="entry name" value="Interleukin_8-like_sf"/>
</dbReference>
<dbReference type="Pfam" id="PF00048">
    <property type="entry name" value="IL8"/>
    <property type="match status" value="1"/>
</dbReference>